<dbReference type="InterPro" id="IPR035940">
    <property type="entry name" value="CAP_sf"/>
</dbReference>
<dbReference type="Gene3D" id="3.40.33.10">
    <property type="entry name" value="CAP"/>
    <property type="match status" value="4"/>
</dbReference>
<keyword evidence="5" id="KW-1185">Reference proteome</keyword>
<dbReference type="OrthoDB" id="337038at2759"/>
<dbReference type="STRING" id="75743.A0A401P8E8"/>
<reference evidence="4 5" key="1">
    <citation type="journal article" date="2018" name="Nat. Ecol. Evol.">
        <title>Shark genomes provide insights into elasmobranch evolution and the origin of vertebrates.</title>
        <authorList>
            <person name="Hara Y"/>
            <person name="Yamaguchi K"/>
            <person name="Onimaru K"/>
            <person name="Kadota M"/>
            <person name="Koyanagi M"/>
            <person name="Keeley SD"/>
            <person name="Tatsumi K"/>
            <person name="Tanaka K"/>
            <person name="Motone F"/>
            <person name="Kageyama Y"/>
            <person name="Nozu R"/>
            <person name="Adachi N"/>
            <person name="Nishimura O"/>
            <person name="Nakagawa R"/>
            <person name="Tanegashima C"/>
            <person name="Kiyatake I"/>
            <person name="Matsumoto R"/>
            <person name="Murakumo K"/>
            <person name="Nishida K"/>
            <person name="Terakita A"/>
            <person name="Kuratani S"/>
            <person name="Sato K"/>
            <person name="Hyodo S Kuraku.S."/>
        </authorList>
    </citation>
    <scope>NUCLEOTIDE SEQUENCE [LARGE SCALE GENOMIC DNA]</scope>
</reference>
<dbReference type="GO" id="GO:0005576">
    <property type="term" value="C:extracellular region"/>
    <property type="evidence" value="ECO:0007669"/>
    <property type="project" value="InterPro"/>
</dbReference>
<dbReference type="Proteomes" id="UP000288216">
    <property type="component" value="Unassembled WGS sequence"/>
</dbReference>
<dbReference type="SUPFAM" id="SSF55797">
    <property type="entry name" value="PR-1-like"/>
    <property type="match status" value="4"/>
</dbReference>
<evidence type="ECO:0000256" key="1">
    <source>
        <dbReference type="ARBA" id="ARBA00009923"/>
    </source>
</evidence>
<dbReference type="OMA" id="WRESKEV"/>
<dbReference type="PANTHER" id="PTHR10334">
    <property type="entry name" value="CYSTEINE-RICH SECRETORY PROTEIN-RELATED"/>
    <property type="match status" value="1"/>
</dbReference>
<dbReference type="PROSITE" id="PS01009">
    <property type="entry name" value="CRISP_1"/>
    <property type="match status" value="4"/>
</dbReference>
<accession>A0A401P8E8</accession>
<dbReference type="Pfam" id="PF00188">
    <property type="entry name" value="CAP"/>
    <property type="match status" value="4"/>
</dbReference>
<comment type="similarity">
    <text evidence="1">Belongs to the CRISP family.</text>
</comment>
<organism evidence="4 5">
    <name type="scientific">Scyliorhinus torazame</name>
    <name type="common">Cloudy catshark</name>
    <name type="synonym">Catulus torazame</name>
    <dbReference type="NCBI Taxonomy" id="75743"/>
    <lineage>
        <taxon>Eukaryota</taxon>
        <taxon>Metazoa</taxon>
        <taxon>Chordata</taxon>
        <taxon>Craniata</taxon>
        <taxon>Vertebrata</taxon>
        <taxon>Chondrichthyes</taxon>
        <taxon>Elasmobranchii</taxon>
        <taxon>Galeomorphii</taxon>
        <taxon>Galeoidea</taxon>
        <taxon>Carcharhiniformes</taxon>
        <taxon>Scyliorhinidae</taxon>
        <taxon>Scyliorhinus</taxon>
    </lineage>
</organism>
<dbReference type="AlphaFoldDB" id="A0A401P8E8"/>
<sequence length="695" mass="74890">MASQGGSSANFAAQLLKSLNEYRAKHGAGPLALNTVISKKAEKWAKHLVSSKTLQHSDTPHGENIWCQQGHGSLPVTGQEVADSWYNEIKCYDFASPGFQKNCGHFTQLVWRESKEVGVGLASDGKGLTMVVAQFDPAGNITNPGYFAKNVLPAGSKVKEDDGGSAQGESGKIPATSRVAPLPGSGSFAAQLLKSVNDCRAKHGAGVLTLNPAISEKAEKWAKHLVSCRTLKHSDTSYGENIWCQQGHGSQPVTGKEVVDYWYDEIKNYDFSSPGFQKNCGHFTQLVWRESKEVGVGLASDGKGLTIVVAQFDPAGNITNPGYFAKNVLPAGSKVKEGEGGSAQEESGKIPATSRVAPLPGEGSGSFAAQLLKSVNDYRAKHGAGVLTLNPVISEKAEKWAKHLVSCRTLKHSDTSYGENIWCQQGHGSQPVTGKEAVENWYNEVKNYDFSSPGFQKNCGHFTQLVWRESKEAGVGLASDGKGLTIAVAQFDPAGNITNPGYFAKNVLPAGSKVKEGEDGSAQGDSGKTPDRPGTTRVKQLSDKEKKVLLAELLQEHNRLRALHQSQPLKLNSDLSSQAQKWAEHLVDINSLQHSDTEYGENLWYKWSSDAKLPTGTEVSEAWYNEIKKYSFSDPGFKSGTGHFTQLVWKASKEVGAGCATDGKGTFMVVAVYKPPGNITNPGYFKDNVLPPSKN</sequence>
<dbReference type="InterPro" id="IPR002413">
    <property type="entry name" value="V5_allergen-like"/>
</dbReference>
<dbReference type="InterPro" id="IPR014044">
    <property type="entry name" value="CAP_dom"/>
</dbReference>
<feature type="domain" description="SCP" evidence="3">
    <location>
        <begin position="366"/>
        <end position="499"/>
    </location>
</feature>
<dbReference type="InterPro" id="IPR034113">
    <property type="entry name" value="SCP_GAPR1-like"/>
</dbReference>
<feature type="region of interest" description="Disordered" evidence="2">
    <location>
        <begin position="335"/>
        <end position="355"/>
    </location>
</feature>
<name>A0A401P8E8_SCYTO</name>
<dbReference type="CDD" id="cd05382">
    <property type="entry name" value="CAP_GAPR1-like"/>
    <property type="match status" value="4"/>
</dbReference>
<dbReference type="FunFam" id="3.40.33.10:FF:000002">
    <property type="entry name" value="Golgi-associated plant pathogenesis-related protein 1"/>
    <property type="match status" value="4"/>
</dbReference>
<dbReference type="InterPro" id="IPR001283">
    <property type="entry name" value="CRISP-related"/>
</dbReference>
<evidence type="ECO:0000259" key="3">
    <source>
        <dbReference type="SMART" id="SM00198"/>
    </source>
</evidence>
<dbReference type="PRINTS" id="PR00837">
    <property type="entry name" value="V5TPXLIKE"/>
</dbReference>
<dbReference type="EMBL" id="BFAA01004576">
    <property type="protein sequence ID" value="GCB69396.1"/>
    <property type="molecule type" value="Genomic_DNA"/>
</dbReference>
<gene>
    <name evidence="4" type="ORF">scyTo_0010549</name>
</gene>
<protein>
    <recommendedName>
        <fullName evidence="3">SCP domain-containing protein</fullName>
    </recommendedName>
</protein>
<feature type="domain" description="SCP" evidence="3">
    <location>
        <begin position="187"/>
        <end position="320"/>
    </location>
</feature>
<evidence type="ECO:0000313" key="5">
    <source>
        <dbReference type="Proteomes" id="UP000288216"/>
    </source>
</evidence>
<dbReference type="PRINTS" id="PR00838">
    <property type="entry name" value="V5ALLERGEN"/>
</dbReference>
<dbReference type="SMART" id="SM00198">
    <property type="entry name" value="SCP"/>
    <property type="match status" value="4"/>
</dbReference>
<dbReference type="InterPro" id="IPR018244">
    <property type="entry name" value="Allrgn_V5/Tpx1_CS"/>
</dbReference>
<feature type="region of interest" description="Disordered" evidence="2">
    <location>
        <begin position="158"/>
        <end position="179"/>
    </location>
</feature>
<feature type="domain" description="SCP" evidence="3">
    <location>
        <begin position="548"/>
        <end position="681"/>
    </location>
</feature>
<evidence type="ECO:0000256" key="2">
    <source>
        <dbReference type="SAM" id="MobiDB-lite"/>
    </source>
</evidence>
<evidence type="ECO:0000313" key="4">
    <source>
        <dbReference type="EMBL" id="GCB69396.1"/>
    </source>
</evidence>
<comment type="caution">
    <text evidence="4">The sequence shown here is derived from an EMBL/GenBank/DDBJ whole genome shotgun (WGS) entry which is preliminary data.</text>
</comment>
<feature type="region of interest" description="Disordered" evidence="2">
    <location>
        <begin position="514"/>
        <end position="541"/>
    </location>
</feature>
<feature type="domain" description="SCP" evidence="3">
    <location>
        <begin position="10"/>
        <end position="143"/>
    </location>
</feature>
<proteinExistence type="inferred from homology"/>